<dbReference type="InterPro" id="IPR032774">
    <property type="entry name" value="WG_beta_rep"/>
</dbReference>
<feature type="region of interest" description="Disordered" evidence="2">
    <location>
        <begin position="123"/>
        <end position="143"/>
    </location>
</feature>
<dbReference type="PROSITE" id="PS50005">
    <property type="entry name" value="TPR"/>
    <property type="match status" value="1"/>
</dbReference>
<sequence>MSAGVPAGAFAEVEETSFDGGGSDGDRVDAGRHGEPGSSGESAVASDDGEDLTAVLDRSGLEQPATTADSDAVRPEADDSVQVVSATDGDSVEAATQVGGGSDEESDLTQTMRIVRLKAAPVRETPSHDVGTADDGSAAEHDAVVTESTNDEITEMSAVVVSDAVLPSNTAANAEDAVEPDTVVIAGEPATVLINAEPDTVLFTAEPEPEPEPETAALVIEPDTVVLSAEPETTVLGTEPDTVLLRAKPETGMLVAEPDTVMFHTESEPDTVLFSAEPETAALNTESGTGAVDGEPETAAFNTETQTDAVDTEAETAALNTETETGEVDGEPETAAFAVKTETVERPENAAAADVAAGAVSAADGGVEVPDVRTEADGDGDPGETATAVAGEVEAGPAAVGDDERLGGPAGGAPGVPLQGVTSETTSGSAAEAAAETASRSGPPEAKPEAESTAGGPGEGAAATADGGRVEPVRQRRDQRAPADRRRADPEQILAAYPWAYDPQTLREQVDDPDRLWDVADRLTDRLEFAERDNVRAGLLSLRAVVHRIVGELDDALADGRDGLRHAEAAGELRTVAIAQARLAHVLQWRGEFEEADRLYAEADSVELPPRTRAEIRELAGRSAYEQGRYLEAVNHFERALDVRRGEDPELVERIELALDAITRRSGAAGWGPYPRNRDEVLGRPEAPVPLLDDGAGLWGYAAAIEPRFAEAQPFSEGAAWVRRPDSAAWELIDAHGELIIAAAHGYTGVTRFAEGLAWVSRPDQGGWFAIDRENRLVVPAGGFEDVRPFRRGLAVVRQGGVWGAVDRHGRVTVPPRYQRFVTALHFGGTVDGFTDEGLAVVGAGDRFGVVDRSGRLLVEPVHAAVVIHPVAFLVRDAAGLWAALDRSGAPMAGMGDRDLSALVDALPEETRPVL</sequence>
<evidence type="ECO:0000313" key="4">
    <source>
        <dbReference type="Proteomes" id="UP000245697"/>
    </source>
</evidence>
<feature type="compositionally biased region" description="Basic and acidic residues" evidence="2">
    <location>
        <begin position="468"/>
        <end position="489"/>
    </location>
</feature>
<dbReference type="Pfam" id="PF14903">
    <property type="entry name" value="WG_beta_rep"/>
    <property type="match status" value="2"/>
</dbReference>
<evidence type="ECO:0000313" key="3">
    <source>
        <dbReference type="EMBL" id="PWK49637.1"/>
    </source>
</evidence>
<dbReference type="InterPro" id="IPR011990">
    <property type="entry name" value="TPR-like_helical_dom_sf"/>
</dbReference>
<accession>A0A316G5C5</accession>
<dbReference type="AlphaFoldDB" id="A0A316G5C5"/>
<feature type="repeat" description="TPR" evidence="1">
    <location>
        <begin position="614"/>
        <end position="647"/>
    </location>
</feature>
<dbReference type="InterPro" id="IPR019734">
    <property type="entry name" value="TPR_rpt"/>
</dbReference>
<proteinExistence type="predicted"/>
<feature type="compositionally biased region" description="Low complexity" evidence="2">
    <location>
        <begin position="415"/>
        <end position="439"/>
    </location>
</feature>
<reference evidence="3 4" key="1">
    <citation type="submission" date="2018-05" db="EMBL/GenBank/DDBJ databases">
        <title>Genomic Encyclopedia of Archaeal and Bacterial Type Strains, Phase II (KMG-II): from individual species to whole genera.</title>
        <authorList>
            <person name="Goeker M."/>
        </authorList>
    </citation>
    <scope>NUCLEOTIDE SEQUENCE [LARGE SCALE GENOMIC DNA]</scope>
    <source>
        <strain evidence="3 4">DSM 45184</strain>
    </source>
</reference>
<keyword evidence="4" id="KW-1185">Reference proteome</keyword>
<name>A0A316G5C5_9ACTN</name>
<feature type="region of interest" description="Disordered" evidence="2">
    <location>
        <begin position="399"/>
        <end position="489"/>
    </location>
</feature>
<dbReference type="PANTHER" id="PTHR37841:SF1">
    <property type="entry name" value="DUF3298 DOMAIN-CONTAINING PROTEIN"/>
    <property type="match status" value="1"/>
</dbReference>
<comment type="caution">
    <text evidence="3">The sequence shown here is derived from an EMBL/GenBank/DDBJ whole genome shotgun (WGS) entry which is preliminary data.</text>
</comment>
<keyword evidence="1" id="KW-0802">TPR repeat</keyword>
<organism evidence="3 4">
    <name type="scientific">Actinoplanes xinjiangensis</name>
    <dbReference type="NCBI Taxonomy" id="512350"/>
    <lineage>
        <taxon>Bacteria</taxon>
        <taxon>Bacillati</taxon>
        <taxon>Actinomycetota</taxon>
        <taxon>Actinomycetes</taxon>
        <taxon>Micromonosporales</taxon>
        <taxon>Micromonosporaceae</taxon>
        <taxon>Actinoplanes</taxon>
    </lineage>
</organism>
<feature type="compositionally biased region" description="Basic and acidic residues" evidence="2">
    <location>
        <begin position="24"/>
        <end position="35"/>
    </location>
</feature>
<dbReference type="Gene3D" id="1.25.40.10">
    <property type="entry name" value="Tetratricopeptide repeat domain"/>
    <property type="match status" value="1"/>
</dbReference>
<evidence type="ECO:0000256" key="1">
    <source>
        <dbReference type="PROSITE-ProRule" id="PRU00339"/>
    </source>
</evidence>
<dbReference type="Proteomes" id="UP000245697">
    <property type="component" value="Unassembled WGS sequence"/>
</dbReference>
<dbReference type="EMBL" id="QGGR01000004">
    <property type="protein sequence ID" value="PWK49637.1"/>
    <property type="molecule type" value="Genomic_DNA"/>
</dbReference>
<gene>
    <name evidence="3" type="ORF">BC793_104312</name>
</gene>
<dbReference type="SUPFAM" id="SSF48452">
    <property type="entry name" value="TPR-like"/>
    <property type="match status" value="1"/>
</dbReference>
<evidence type="ECO:0000256" key="2">
    <source>
        <dbReference type="SAM" id="MobiDB-lite"/>
    </source>
</evidence>
<dbReference type="PANTHER" id="PTHR37841">
    <property type="entry name" value="GLR2918 PROTEIN"/>
    <property type="match status" value="1"/>
</dbReference>
<protein>
    <submittedName>
        <fullName evidence="3">WG repeat protein</fullName>
    </submittedName>
</protein>
<feature type="region of interest" description="Disordered" evidence="2">
    <location>
        <begin position="361"/>
        <end position="386"/>
    </location>
</feature>
<feature type="region of interest" description="Disordered" evidence="2">
    <location>
        <begin position="1"/>
        <end position="109"/>
    </location>
</feature>